<feature type="domain" description="DH" evidence="1">
    <location>
        <begin position="74"/>
        <end position="268"/>
    </location>
</feature>
<dbReference type="SUPFAM" id="SSF48065">
    <property type="entry name" value="DBL homology domain (DH-domain)"/>
    <property type="match status" value="1"/>
</dbReference>
<dbReference type="Proteomes" id="UP000186594">
    <property type="component" value="Unassembled WGS sequence"/>
</dbReference>
<accession>A0A1U7LTB3</accession>
<evidence type="ECO:0000259" key="1">
    <source>
        <dbReference type="PROSITE" id="PS50010"/>
    </source>
</evidence>
<proteinExistence type="predicted"/>
<dbReference type="EMBL" id="LXFE01000294">
    <property type="protein sequence ID" value="OLL25869.1"/>
    <property type="molecule type" value="Genomic_DNA"/>
</dbReference>
<evidence type="ECO:0000313" key="2">
    <source>
        <dbReference type="EMBL" id="OLL25869.1"/>
    </source>
</evidence>
<dbReference type="GO" id="GO:0035556">
    <property type="term" value="P:intracellular signal transduction"/>
    <property type="evidence" value="ECO:0007669"/>
    <property type="project" value="InterPro"/>
</dbReference>
<dbReference type="PANTHER" id="PTHR45834:SF3">
    <property type="entry name" value="RHO GUANINE NUCLEOTIDE EXCHANGE FACTOR 3, ISOFORM L"/>
    <property type="match status" value="1"/>
</dbReference>
<comment type="caution">
    <text evidence="2">The sequence shown here is derived from an EMBL/GenBank/DDBJ whole genome shotgun (WGS) entry which is preliminary data.</text>
</comment>
<dbReference type="SMART" id="SM00325">
    <property type="entry name" value="RhoGEF"/>
    <property type="match status" value="1"/>
</dbReference>
<dbReference type="InterPro" id="IPR053086">
    <property type="entry name" value="RhoGEF_domain"/>
</dbReference>
<dbReference type="PROSITE" id="PS50010">
    <property type="entry name" value="DH_2"/>
    <property type="match status" value="1"/>
</dbReference>
<evidence type="ECO:0000313" key="3">
    <source>
        <dbReference type="Proteomes" id="UP000186594"/>
    </source>
</evidence>
<dbReference type="Gene3D" id="1.20.900.10">
    <property type="entry name" value="Dbl homology (DH) domain"/>
    <property type="match status" value="1"/>
</dbReference>
<dbReference type="PANTHER" id="PTHR45834">
    <property type="entry name" value="RHO GUANINE NUCLEOTIDE EXCHANGE FACTOR 9-RELATED"/>
    <property type="match status" value="1"/>
</dbReference>
<dbReference type="Pfam" id="PF00621">
    <property type="entry name" value="RhoGEF"/>
    <property type="match status" value="1"/>
</dbReference>
<dbReference type="InterPro" id="IPR001331">
    <property type="entry name" value="GDS_CDC24_CS"/>
</dbReference>
<protein>
    <submittedName>
        <fullName evidence="2">Myosin-M heavy chain</fullName>
    </submittedName>
</protein>
<dbReference type="GO" id="GO:0005085">
    <property type="term" value="F:guanyl-nucleotide exchange factor activity"/>
    <property type="evidence" value="ECO:0007669"/>
    <property type="project" value="InterPro"/>
</dbReference>
<keyword evidence="3" id="KW-1185">Reference proteome</keyword>
<dbReference type="GO" id="GO:0005829">
    <property type="term" value="C:cytosol"/>
    <property type="evidence" value="ECO:0007669"/>
    <property type="project" value="TreeGrafter"/>
</dbReference>
<sequence length="333" mass="38554">MSSCILERHVTQSTLFFLPSFLSVISSSEGSNAILQQTRSEPIISSKHLFSEHIRSHSAPSFSEFEERQNRETKRRHIIEELVSTEEGYVNDLKCLVEIYFRSLARQSWISQSDLLALRRNITAILDLQIAILESMKRDFPREATGLRIAAVASKVLTEKGNRFMVYQQYCLEHDDALQVIHRHYKSREWQAWERSCWTIAEHDTATSKRAMRLNDLIAKPIQRLCRYSLILNDLLLNTPIQDDYEAHHNLKDAHLQMTNIVSEINESKRHRPNKRTYSLHTVASSISSKTSLSRPSSLLKKSNSWTEKLSGRWKRRIVTPGLVKLDIEPKTA</sequence>
<name>A0A1U7LTB3_NEOID</name>
<organism evidence="2 3">
    <name type="scientific">Neolecta irregularis (strain DAH-3)</name>
    <dbReference type="NCBI Taxonomy" id="1198029"/>
    <lineage>
        <taxon>Eukaryota</taxon>
        <taxon>Fungi</taxon>
        <taxon>Dikarya</taxon>
        <taxon>Ascomycota</taxon>
        <taxon>Taphrinomycotina</taxon>
        <taxon>Neolectales</taxon>
        <taxon>Neolectaceae</taxon>
        <taxon>Neolecta</taxon>
    </lineage>
</organism>
<reference evidence="2 3" key="1">
    <citation type="submission" date="2016-04" db="EMBL/GenBank/DDBJ databases">
        <title>Evolutionary innovation and constraint leading to complex multicellularity in the Ascomycota.</title>
        <authorList>
            <person name="Cisse O."/>
            <person name="Nguyen A."/>
            <person name="Hewitt D.A."/>
            <person name="Jedd G."/>
            <person name="Stajich J.E."/>
        </authorList>
    </citation>
    <scope>NUCLEOTIDE SEQUENCE [LARGE SCALE GENOMIC DNA]</scope>
    <source>
        <strain evidence="2 3">DAH-3</strain>
    </source>
</reference>
<dbReference type="PROSITE" id="PS00741">
    <property type="entry name" value="DH_1"/>
    <property type="match status" value="1"/>
</dbReference>
<dbReference type="OrthoDB" id="8059989at2759"/>
<gene>
    <name evidence="2" type="ORF">NEOLI_001386</name>
</gene>
<dbReference type="InterPro" id="IPR000219">
    <property type="entry name" value="DH_dom"/>
</dbReference>
<dbReference type="STRING" id="1198029.A0A1U7LTB3"/>
<dbReference type="InterPro" id="IPR035899">
    <property type="entry name" value="DBL_dom_sf"/>
</dbReference>
<dbReference type="AlphaFoldDB" id="A0A1U7LTB3"/>